<name>A0A6G1JL41_9PLEO</name>
<dbReference type="OrthoDB" id="5376045at2759"/>
<proteinExistence type="predicted"/>
<feature type="compositionally biased region" description="Acidic residues" evidence="1">
    <location>
        <begin position="180"/>
        <end position="198"/>
    </location>
</feature>
<organism evidence="3 4">
    <name type="scientific">Lentithecium fluviatile CBS 122367</name>
    <dbReference type="NCBI Taxonomy" id="1168545"/>
    <lineage>
        <taxon>Eukaryota</taxon>
        <taxon>Fungi</taxon>
        <taxon>Dikarya</taxon>
        <taxon>Ascomycota</taxon>
        <taxon>Pezizomycotina</taxon>
        <taxon>Dothideomycetes</taxon>
        <taxon>Pleosporomycetidae</taxon>
        <taxon>Pleosporales</taxon>
        <taxon>Massarineae</taxon>
        <taxon>Lentitheciaceae</taxon>
        <taxon>Lentithecium</taxon>
    </lineage>
</organism>
<feature type="domain" description="J" evidence="2">
    <location>
        <begin position="13"/>
        <end position="76"/>
    </location>
</feature>
<protein>
    <recommendedName>
        <fullName evidence="2">J domain-containing protein</fullName>
    </recommendedName>
</protein>
<dbReference type="InterPro" id="IPR036869">
    <property type="entry name" value="J_dom_sf"/>
</dbReference>
<evidence type="ECO:0000313" key="4">
    <source>
        <dbReference type="Proteomes" id="UP000799291"/>
    </source>
</evidence>
<dbReference type="Gene3D" id="1.10.287.110">
    <property type="entry name" value="DnaJ domain"/>
    <property type="match status" value="1"/>
</dbReference>
<feature type="region of interest" description="Disordered" evidence="1">
    <location>
        <begin position="135"/>
        <end position="198"/>
    </location>
</feature>
<feature type="compositionally biased region" description="Basic residues" evidence="1">
    <location>
        <begin position="147"/>
        <end position="157"/>
    </location>
</feature>
<evidence type="ECO:0000313" key="3">
    <source>
        <dbReference type="EMBL" id="KAF2690845.1"/>
    </source>
</evidence>
<dbReference type="SUPFAM" id="SSF46565">
    <property type="entry name" value="Chaperone J-domain"/>
    <property type="match status" value="1"/>
</dbReference>
<dbReference type="PROSITE" id="PS50076">
    <property type="entry name" value="DNAJ_2"/>
    <property type="match status" value="1"/>
</dbReference>
<dbReference type="Proteomes" id="UP000799291">
    <property type="component" value="Unassembled WGS sequence"/>
</dbReference>
<accession>A0A6G1JL41</accession>
<dbReference type="EMBL" id="MU005570">
    <property type="protein sequence ID" value="KAF2690845.1"/>
    <property type="molecule type" value="Genomic_DNA"/>
</dbReference>
<dbReference type="InterPro" id="IPR001623">
    <property type="entry name" value="DnaJ_domain"/>
</dbReference>
<evidence type="ECO:0000256" key="1">
    <source>
        <dbReference type="SAM" id="MobiDB-lite"/>
    </source>
</evidence>
<evidence type="ECO:0000259" key="2">
    <source>
        <dbReference type="PROSITE" id="PS50076"/>
    </source>
</evidence>
<dbReference type="AlphaFoldDB" id="A0A6G1JL41"/>
<gene>
    <name evidence="3" type="ORF">K458DRAFT_382421</name>
</gene>
<keyword evidence="4" id="KW-1185">Reference proteome</keyword>
<sequence>MPEATCSLLEDVNIFDLLDLDPRKLRSHSIGHILKEFRTAYRRAALIAHPDKDPTKGPETIQRLNGLKDFLSDFDKHQVDPRRVTGLVERGYKGRSSRRNPGRAWKMFRPQANALQAGSSPSNPIVLDAPEISAPYARQEHREGNAKTKRRQRPRTRYRSDEKAYHPSRSSQWRPAPYADESDIESVWEQDWDSEDVF</sequence>
<reference evidence="3" key="1">
    <citation type="journal article" date="2020" name="Stud. Mycol.">
        <title>101 Dothideomycetes genomes: a test case for predicting lifestyles and emergence of pathogens.</title>
        <authorList>
            <person name="Haridas S."/>
            <person name="Albert R."/>
            <person name="Binder M."/>
            <person name="Bloem J."/>
            <person name="Labutti K."/>
            <person name="Salamov A."/>
            <person name="Andreopoulos B."/>
            <person name="Baker S."/>
            <person name="Barry K."/>
            <person name="Bills G."/>
            <person name="Bluhm B."/>
            <person name="Cannon C."/>
            <person name="Castanera R."/>
            <person name="Culley D."/>
            <person name="Daum C."/>
            <person name="Ezra D."/>
            <person name="Gonzalez J."/>
            <person name="Henrissat B."/>
            <person name="Kuo A."/>
            <person name="Liang C."/>
            <person name="Lipzen A."/>
            <person name="Lutzoni F."/>
            <person name="Magnuson J."/>
            <person name="Mondo S."/>
            <person name="Nolan M."/>
            <person name="Ohm R."/>
            <person name="Pangilinan J."/>
            <person name="Park H.-J."/>
            <person name="Ramirez L."/>
            <person name="Alfaro M."/>
            <person name="Sun H."/>
            <person name="Tritt A."/>
            <person name="Yoshinaga Y."/>
            <person name="Zwiers L.-H."/>
            <person name="Turgeon B."/>
            <person name="Goodwin S."/>
            <person name="Spatafora J."/>
            <person name="Crous P."/>
            <person name="Grigoriev I."/>
        </authorList>
    </citation>
    <scope>NUCLEOTIDE SEQUENCE</scope>
    <source>
        <strain evidence="3">CBS 122367</strain>
    </source>
</reference>